<comment type="subcellular location">
    <subcellularLocation>
        <location evidence="2">Mitochondrion</location>
    </subcellularLocation>
</comment>
<dbReference type="OrthoDB" id="3970464at2759"/>
<dbReference type="InterPro" id="IPR011766">
    <property type="entry name" value="TPP_enzyme_TPP-bd"/>
</dbReference>
<dbReference type="FunFam" id="3.40.50.970:FF:000024">
    <property type="entry name" value="Pyruvate decarboxylase isozyme"/>
    <property type="match status" value="1"/>
</dbReference>
<dbReference type="SUPFAM" id="SSF52518">
    <property type="entry name" value="Thiamin diphosphate-binding fold (THDP-binding)"/>
    <property type="match status" value="2"/>
</dbReference>
<name>A0A9P5NM17_GYMJU</name>
<keyword evidence="5" id="KW-0210">Decarboxylase</keyword>
<dbReference type="InterPro" id="IPR029035">
    <property type="entry name" value="DHS-like_NAD/FAD-binding_dom"/>
</dbReference>
<evidence type="ECO:0000259" key="12">
    <source>
        <dbReference type="Pfam" id="PF00205"/>
    </source>
</evidence>
<dbReference type="EMBL" id="JADNYJ010000055">
    <property type="protein sequence ID" value="KAF8898132.1"/>
    <property type="molecule type" value="Genomic_DNA"/>
</dbReference>
<dbReference type="Pfam" id="PF00205">
    <property type="entry name" value="TPP_enzyme_M"/>
    <property type="match status" value="1"/>
</dbReference>
<reference evidence="15" key="1">
    <citation type="submission" date="2020-11" db="EMBL/GenBank/DDBJ databases">
        <authorList>
            <consortium name="DOE Joint Genome Institute"/>
            <person name="Ahrendt S."/>
            <person name="Riley R."/>
            <person name="Andreopoulos W."/>
            <person name="LaButti K."/>
            <person name="Pangilinan J."/>
            <person name="Ruiz-duenas F.J."/>
            <person name="Barrasa J.M."/>
            <person name="Sanchez-Garcia M."/>
            <person name="Camarero S."/>
            <person name="Miyauchi S."/>
            <person name="Serrano A."/>
            <person name="Linde D."/>
            <person name="Babiker R."/>
            <person name="Drula E."/>
            <person name="Ayuso-Fernandez I."/>
            <person name="Pacheco R."/>
            <person name="Padilla G."/>
            <person name="Ferreira P."/>
            <person name="Barriuso J."/>
            <person name="Kellner H."/>
            <person name="Castanera R."/>
            <person name="Alfaro M."/>
            <person name="Ramirez L."/>
            <person name="Pisabarro A.G."/>
            <person name="Kuo A."/>
            <person name="Tritt A."/>
            <person name="Lipzen A."/>
            <person name="He G."/>
            <person name="Yan M."/>
            <person name="Ng V."/>
            <person name="Cullen D."/>
            <person name="Martin F."/>
            <person name="Rosso M.-N."/>
            <person name="Henrissat B."/>
            <person name="Hibbett D."/>
            <person name="Martinez A.T."/>
            <person name="Grigoriev I.V."/>
        </authorList>
    </citation>
    <scope>NUCLEOTIDE SEQUENCE</scope>
    <source>
        <strain evidence="15">AH 44721</strain>
    </source>
</reference>
<evidence type="ECO:0000256" key="1">
    <source>
        <dbReference type="ARBA" id="ARBA00001964"/>
    </source>
</evidence>
<dbReference type="PIRSF" id="PIRSF036565">
    <property type="entry name" value="Pyruvt_ip_decrb"/>
    <property type="match status" value="1"/>
</dbReference>
<dbReference type="Pfam" id="PF02775">
    <property type="entry name" value="TPP_enzyme_C"/>
    <property type="match status" value="1"/>
</dbReference>
<protein>
    <submittedName>
        <fullName evidence="15">Thiamine diphosphate-binding protein</fullName>
    </submittedName>
</protein>
<dbReference type="InterPro" id="IPR047213">
    <property type="entry name" value="TPP_PYR_PDC_IPDC-like"/>
</dbReference>
<dbReference type="GO" id="GO:0005739">
    <property type="term" value="C:mitochondrion"/>
    <property type="evidence" value="ECO:0007669"/>
    <property type="project" value="UniProtKB-SubCell"/>
</dbReference>
<dbReference type="GO" id="GO:0005634">
    <property type="term" value="C:nucleus"/>
    <property type="evidence" value="ECO:0007669"/>
    <property type="project" value="TreeGrafter"/>
</dbReference>
<keyword evidence="9" id="KW-0456">Lyase</keyword>
<evidence type="ECO:0000256" key="6">
    <source>
        <dbReference type="ARBA" id="ARBA00022842"/>
    </source>
</evidence>
<dbReference type="InterPro" id="IPR012001">
    <property type="entry name" value="Thiamin_PyroP_enz_TPP-bd_dom"/>
</dbReference>
<dbReference type="SUPFAM" id="SSF52467">
    <property type="entry name" value="DHS-like NAD/FAD-binding domain"/>
    <property type="match status" value="1"/>
</dbReference>
<organism evidence="15 16">
    <name type="scientific">Gymnopilus junonius</name>
    <name type="common">Spectacular rustgill mushroom</name>
    <name type="synonym">Gymnopilus spectabilis subsp. junonius</name>
    <dbReference type="NCBI Taxonomy" id="109634"/>
    <lineage>
        <taxon>Eukaryota</taxon>
        <taxon>Fungi</taxon>
        <taxon>Dikarya</taxon>
        <taxon>Basidiomycota</taxon>
        <taxon>Agaricomycotina</taxon>
        <taxon>Agaricomycetes</taxon>
        <taxon>Agaricomycetidae</taxon>
        <taxon>Agaricales</taxon>
        <taxon>Agaricineae</taxon>
        <taxon>Hymenogastraceae</taxon>
        <taxon>Gymnopilus</taxon>
    </lineage>
</organism>
<dbReference type="GO" id="GO:0000949">
    <property type="term" value="P:aromatic amino acid family catabolic process to alcohol via Ehrlich pathway"/>
    <property type="evidence" value="ECO:0007669"/>
    <property type="project" value="TreeGrafter"/>
</dbReference>
<dbReference type="GO" id="GO:0000287">
    <property type="term" value="F:magnesium ion binding"/>
    <property type="evidence" value="ECO:0007669"/>
    <property type="project" value="InterPro"/>
</dbReference>
<evidence type="ECO:0000259" key="14">
    <source>
        <dbReference type="Pfam" id="PF02776"/>
    </source>
</evidence>
<dbReference type="FunFam" id="3.40.50.970:FF:000019">
    <property type="entry name" value="Pyruvate decarboxylase isozyme"/>
    <property type="match status" value="1"/>
</dbReference>
<dbReference type="Gene3D" id="3.40.50.1220">
    <property type="entry name" value="TPP-binding domain"/>
    <property type="match status" value="1"/>
</dbReference>
<feature type="binding site" evidence="10">
    <location>
        <position position="476"/>
    </location>
    <ligand>
        <name>Mg(2+)</name>
        <dbReference type="ChEBI" id="CHEBI:18420"/>
    </ligand>
</feature>
<evidence type="ECO:0000256" key="3">
    <source>
        <dbReference type="ARBA" id="ARBA00007812"/>
    </source>
</evidence>
<feature type="binding site" evidence="10">
    <location>
        <position position="447"/>
    </location>
    <ligand>
        <name>Mg(2+)</name>
        <dbReference type="ChEBI" id="CHEBI:18420"/>
    </ligand>
</feature>
<dbReference type="AlphaFoldDB" id="A0A9P5NM17"/>
<dbReference type="PANTHER" id="PTHR43452:SF30">
    <property type="entry name" value="PYRUVATE DECARBOXYLASE ISOZYME 1-RELATED"/>
    <property type="match status" value="1"/>
</dbReference>
<dbReference type="Gene3D" id="3.40.50.970">
    <property type="match status" value="2"/>
</dbReference>
<feature type="domain" description="Thiamine pyrophosphate enzyme N-terminal TPP-binding" evidence="14">
    <location>
        <begin position="3"/>
        <end position="111"/>
    </location>
</feature>
<dbReference type="GO" id="GO:0004737">
    <property type="term" value="F:pyruvate decarboxylase activity"/>
    <property type="evidence" value="ECO:0007669"/>
    <property type="project" value="TreeGrafter"/>
</dbReference>
<evidence type="ECO:0000256" key="2">
    <source>
        <dbReference type="ARBA" id="ARBA00004173"/>
    </source>
</evidence>
<dbReference type="Proteomes" id="UP000724874">
    <property type="component" value="Unassembled WGS sequence"/>
</dbReference>
<dbReference type="InterPro" id="IPR029061">
    <property type="entry name" value="THDP-binding"/>
</dbReference>
<dbReference type="GO" id="GO:0030976">
    <property type="term" value="F:thiamine pyrophosphate binding"/>
    <property type="evidence" value="ECO:0007669"/>
    <property type="project" value="InterPro"/>
</dbReference>
<dbReference type="PANTHER" id="PTHR43452">
    <property type="entry name" value="PYRUVATE DECARBOXYLASE"/>
    <property type="match status" value="1"/>
</dbReference>
<keyword evidence="16" id="KW-1185">Reference proteome</keyword>
<dbReference type="Pfam" id="PF02776">
    <property type="entry name" value="TPP_enzyme_N"/>
    <property type="match status" value="1"/>
</dbReference>
<keyword evidence="4 10" id="KW-0479">Metal-binding</keyword>
<dbReference type="InterPro" id="IPR012110">
    <property type="entry name" value="PDC/IPDC-like"/>
</dbReference>
<comment type="cofactor">
    <cofactor evidence="1">
        <name>thiamine diphosphate</name>
        <dbReference type="ChEBI" id="CHEBI:58937"/>
    </cofactor>
</comment>
<evidence type="ECO:0000256" key="11">
    <source>
        <dbReference type="RuleBase" id="RU362132"/>
    </source>
</evidence>
<proteinExistence type="inferred from homology"/>
<evidence type="ECO:0000259" key="13">
    <source>
        <dbReference type="Pfam" id="PF02775"/>
    </source>
</evidence>
<evidence type="ECO:0000313" key="15">
    <source>
        <dbReference type="EMBL" id="KAF8898132.1"/>
    </source>
</evidence>
<keyword evidence="7 11" id="KW-0786">Thiamine pyrophosphate</keyword>
<comment type="similarity">
    <text evidence="3 11">Belongs to the TPP enzyme family.</text>
</comment>
<dbReference type="InterPro" id="IPR012000">
    <property type="entry name" value="Thiamin_PyroP_enz_cen_dom"/>
</dbReference>
<comment type="cofactor">
    <cofactor evidence="10">
        <name>Mg(2+)</name>
        <dbReference type="ChEBI" id="CHEBI:18420"/>
    </cofactor>
    <text evidence="10">Binds 1 Mg(2+) per subunit.</text>
</comment>
<keyword evidence="8" id="KW-0496">Mitochondrion</keyword>
<evidence type="ECO:0000256" key="5">
    <source>
        <dbReference type="ARBA" id="ARBA00022793"/>
    </source>
</evidence>
<evidence type="ECO:0000256" key="4">
    <source>
        <dbReference type="ARBA" id="ARBA00022723"/>
    </source>
</evidence>
<feature type="domain" description="Thiamine pyrophosphate enzyme central" evidence="12">
    <location>
        <begin position="216"/>
        <end position="329"/>
    </location>
</feature>
<evidence type="ECO:0000256" key="8">
    <source>
        <dbReference type="ARBA" id="ARBA00023128"/>
    </source>
</evidence>
<evidence type="ECO:0000256" key="9">
    <source>
        <dbReference type="ARBA" id="ARBA00023239"/>
    </source>
</evidence>
<evidence type="ECO:0000256" key="10">
    <source>
        <dbReference type="PIRSR" id="PIRSR036565-2"/>
    </source>
</evidence>
<comment type="caution">
    <text evidence="15">The sequence shown here is derived from an EMBL/GenBank/DDBJ whole genome shotgun (WGS) entry which is preliminary data.</text>
</comment>
<dbReference type="InterPro" id="IPR047214">
    <property type="entry name" value="TPP_PDC_IPDC"/>
</dbReference>
<dbReference type="GO" id="GO:0005829">
    <property type="term" value="C:cytosol"/>
    <property type="evidence" value="ECO:0007669"/>
    <property type="project" value="TreeGrafter"/>
</dbReference>
<gene>
    <name evidence="15" type="ORF">CPB84DRAFT_1780929</name>
</gene>
<dbReference type="CDD" id="cd02005">
    <property type="entry name" value="TPP_PDC_IPDC"/>
    <property type="match status" value="1"/>
</dbReference>
<accession>A0A9P5NM17</accession>
<sequence length="571" mass="62612">MITIAEYLLTRLDQLGVKHMFGVPGELNLPFCDKIEDLKKIAWIGGCNELNSAYAADGYARVKRSLGVCLTIFGVGELSALNGIAGAVSEEVPMLHIVGVPSTAQQKEKTLVDHTLGDARFDPFMAASQQITSIWTILTKKDAASKIDRLLIECISKSRPAYLALPTDLAGVNISSESLQYPLSRHVSQNDPAAEQFVVNRITSLFAKALSQTGSSDVVVLVDLGAIRYDVVQEVKDLLQVTGFPVYATPCGKSIISETYDRYGGIYWGSELSSHEVKQKVEEANLVLLIGPFPGDFNTGNYNYDIPTECMIELYPDHTKIQDAVFPGVGMKQLLPKLGAQLQRFHGTASQIPVPKFDNVVPQDGSSVITHDWLWPRVGQFFKPNDVILAETGTAQFAIVDVRLPSGSDLLSQMRWASIGWAVGAALGACLAIKEGAPRRTVVFVGDGSLQMTVQELSSLIRTGVKPIIFVLNNGGYTTERLLHAEGAQRKYPDLANWDYAGLLKVLGDFDGTASRSYKARTRKELSDLLDNQEFGEAKFITLVEIFMDKMDSPRSLKNWPKPGNQPERPL</sequence>
<dbReference type="CDD" id="cd07038">
    <property type="entry name" value="TPP_PYR_PDC_IPDC_like"/>
    <property type="match status" value="1"/>
</dbReference>
<evidence type="ECO:0000313" key="16">
    <source>
        <dbReference type="Proteomes" id="UP000724874"/>
    </source>
</evidence>
<feature type="domain" description="Thiamine pyrophosphate enzyme TPP-binding" evidence="13">
    <location>
        <begin position="403"/>
        <end position="526"/>
    </location>
</feature>
<feature type="binding site" evidence="10">
    <location>
        <position position="474"/>
    </location>
    <ligand>
        <name>Mg(2+)</name>
        <dbReference type="ChEBI" id="CHEBI:18420"/>
    </ligand>
</feature>
<evidence type="ECO:0000256" key="7">
    <source>
        <dbReference type="ARBA" id="ARBA00023052"/>
    </source>
</evidence>
<keyword evidence="6 10" id="KW-0460">Magnesium</keyword>